<reference evidence="1 2" key="2">
    <citation type="submission" date="2020-03" db="EMBL/GenBank/DDBJ databases">
        <authorList>
            <person name="Ichikawa N."/>
            <person name="Kimura A."/>
            <person name="Kitahashi Y."/>
            <person name="Uohara A."/>
        </authorList>
    </citation>
    <scope>NUCLEOTIDE SEQUENCE [LARGE SCALE GENOMIC DNA]</scope>
    <source>
        <strain evidence="1 2">NBRC 108639</strain>
    </source>
</reference>
<protein>
    <recommendedName>
        <fullName evidence="3">O-methyltransferase</fullName>
    </recommendedName>
</protein>
<dbReference type="Proteomes" id="UP000482800">
    <property type="component" value="Unassembled WGS sequence"/>
</dbReference>
<accession>A0A6V8K7G5</accession>
<dbReference type="Pfam" id="PF13578">
    <property type="entry name" value="Methyltransf_24"/>
    <property type="match status" value="1"/>
</dbReference>
<reference evidence="1 2" key="1">
    <citation type="submission" date="2020-03" db="EMBL/GenBank/DDBJ databases">
        <title>Whole genome shotgun sequence of Phytohabitans houttuyneae NBRC 108639.</title>
        <authorList>
            <person name="Komaki H."/>
            <person name="Tamura T."/>
        </authorList>
    </citation>
    <scope>NUCLEOTIDE SEQUENCE [LARGE SCALE GENOMIC DNA]</scope>
    <source>
        <strain evidence="1 2">NBRC 108639</strain>
    </source>
</reference>
<keyword evidence="2" id="KW-1185">Reference proteome</keyword>
<dbReference type="RefSeq" id="WP_173055833.1">
    <property type="nucleotide sequence ID" value="NZ_BAABGO010000006.1"/>
</dbReference>
<dbReference type="EMBL" id="BLPF01000001">
    <property type="protein sequence ID" value="GFJ78059.1"/>
    <property type="molecule type" value="Genomic_DNA"/>
</dbReference>
<comment type="caution">
    <text evidence="1">The sequence shown here is derived from an EMBL/GenBank/DDBJ whole genome shotgun (WGS) entry which is preliminary data.</text>
</comment>
<gene>
    <name evidence="1" type="ORF">Phou_022390</name>
</gene>
<evidence type="ECO:0008006" key="3">
    <source>
        <dbReference type="Google" id="ProtNLM"/>
    </source>
</evidence>
<dbReference type="Gene3D" id="3.40.50.150">
    <property type="entry name" value="Vaccinia Virus protein VP39"/>
    <property type="match status" value="1"/>
</dbReference>
<name>A0A6V8K7G5_9ACTN</name>
<dbReference type="InterPro" id="IPR029063">
    <property type="entry name" value="SAM-dependent_MTases_sf"/>
</dbReference>
<dbReference type="AlphaFoldDB" id="A0A6V8K7G5"/>
<organism evidence="1 2">
    <name type="scientific">Phytohabitans houttuyneae</name>
    <dbReference type="NCBI Taxonomy" id="1076126"/>
    <lineage>
        <taxon>Bacteria</taxon>
        <taxon>Bacillati</taxon>
        <taxon>Actinomycetota</taxon>
        <taxon>Actinomycetes</taxon>
        <taxon>Micromonosporales</taxon>
        <taxon>Micromonosporaceae</taxon>
    </lineage>
</organism>
<sequence>MRTYLNQKDEEVHLPDEVAELTREHASEVADAGELLTLASALALCPATAGTIVVEIGTYRGGTACFIGRTLRVLGRPLPVLSIDAFDLLSVEANNVQGDYAEYHNNVRKYGLEGQCMVLTGLSHSTVDLVPDRIGVLVVDGSHSYETVRGDIHDYAPKVVPGGVVFLDDYSPTFPGVVRAVDEFFGDSDEFEILHKTRNVLARRVG</sequence>
<dbReference type="SUPFAM" id="SSF53335">
    <property type="entry name" value="S-adenosyl-L-methionine-dependent methyltransferases"/>
    <property type="match status" value="1"/>
</dbReference>
<evidence type="ECO:0000313" key="2">
    <source>
        <dbReference type="Proteomes" id="UP000482800"/>
    </source>
</evidence>
<proteinExistence type="predicted"/>
<evidence type="ECO:0000313" key="1">
    <source>
        <dbReference type="EMBL" id="GFJ78059.1"/>
    </source>
</evidence>